<dbReference type="AlphaFoldDB" id="A0A5N3SA02"/>
<dbReference type="Pfam" id="PF00356">
    <property type="entry name" value="LacI"/>
    <property type="match status" value="1"/>
</dbReference>
<dbReference type="SUPFAM" id="SSF47413">
    <property type="entry name" value="lambda repressor-like DNA-binding domains"/>
    <property type="match status" value="1"/>
</dbReference>
<dbReference type="PRINTS" id="PR00036">
    <property type="entry name" value="HTHLACI"/>
</dbReference>
<dbReference type="InterPro" id="IPR010982">
    <property type="entry name" value="Lambda_DNA-bd_dom_sf"/>
</dbReference>
<organism evidence="3 4">
    <name type="scientific">Vibrio fortis</name>
    <dbReference type="NCBI Taxonomy" id="212667"/>
    <lineage>
        <taxon>Bacteria</taxon>
        <taxon>Pseudomonadati</taxon>
        <taxon>Pseudomonadota</taxon>
        <taxon>Gammaproteobacteria</taxon>
        <taxon>Vibrionales</taxon>
        <taxon>Vibrionaceae</taxon>
        <taxon>Vibrio</taxon>
    </lineage>
</organism>
<dbReference type="PROSITE" id="PS50943">
    <property type="entry name" value="HTH_CROC1"/>
    <property type="match status" value="1"/>
</dbReference>
<gene>
    <name evidence="3" type="ORF">F2Z80_04620</name>
</gene>
<dbReference type="PROSITE" id="PS50932">
    <property type="entry name" value="HTH_LACI_2"/>
    <property type="match status" value="1"/>
</dbReference>
<dbReference type="SMART" id="SM00354">
    <property type="entry name" value="HTH_LACI"/>
    <property type="match status" value="1"/>
</dbReference>
<name>A0A5N3SA02_9VIBR</name>
<dbReference type="Proteomes" id="UP000326687">
    <property type="component" value="Unassembled WGS sequence"/>
</dbReference>
<evidence type="ECO:0000313" key="3">
    <source>
        <dbReference type="EMBL" id="KAB0303287.1"/>
    </source>
</evidence>
<feature type="domain" description="HTH lacI-type" evidence="1">
    <location>
        <begin position="6"/>
        <end position="35"/>
    </location>
</feature>
<dbReference type="GO" id="GO:0006355">
    <property type="term" value="P:regulation of DNA-templated transcription"/>
    <property type="evidence" value="ECO:0007669"/>
    <property type="project" value="InterPro"/>
</dbReference>
<dbReference type="Gene3D" id="1.10.260.40">
    <property type="entry name" value="lambda repressor-like DNA-binding domains"/>
    <property type="match status" value="1"/>
</dbReference>
<comment type="caution">
    <text evidence="3">The sequence shown here is derived from an EMBL/GenBank/DDBJ whole genome shotgun (WGS) entry which is preliminary data.</text>
</comment>
<evidence type="ECO:0000313" key="4">
    <source>
        <dbReference type="Proteomes" id="UP000326687"/>
    </source>
</evidence>
<dbReference type="InterPro" id="IPR000843">
    <property type="entry name" value="HTH_LacI"/>
</dbReference>
<protein>
    <submittedName>
        <fullName evidence="3">LacI family transcriptional regulator</fullName>
    </submittedName>
</protein>
<feature type="domain" description="HTH cro/C1-type" evidence="2">
    <location>
        <begin position="2"/>
        <end position="41"/>
    </location>
</feature>
<dbReference type="RefSeq" id="WP_150894053.1">
    <property type="nucleotide sequence ID" value="NZ_VXDD01000001.1"/>
</dbReference>
<dbReference type="CDD" id="cd01392">
    <property type="entry name" value="HTH_LacI"/>
    <property type="match status" value="1"/>
</dbReference>
<dbReference type="EMBL" id="VXDD01000001">
    <property type="protein sequence ID" value="KAB0303287.1"/>
    <property type="molecule type" value="Genomic_DNA"/>
</dbReference>
<evidence type="ECO:0000259" key="2">
    <source>
        <dbReference type="PROSITE" id="PS50943"/>
    </source>
</evidence>
<evidence type="ECO:0000259" key="1">
    <source>
        <dbReference type="PROSITE" id="PS50932"/>
    </source>
</evidence>
<dbReference type="GO" id="GO:0003677">
    <property type="term" value="F:DNA binding"/>
    <property type="evidence" value="ECO:0007669"/>
    <property type="project" value="InterPro"/>
</dbReference>
<proteinExistence type="predicted"/>
<accession>A0A5N3SA02</accession>
<sequence>MNNKKVTLDTLATLAGVSKATVSRVLNGNTYVSDDIKIKYSLQLLKLDTSRKAKA</sequence>
<reference evidence="3 4" key="1">
    <citation type="submission" date="2019-09" db="EMBL/GenBank/DDBJ databases">
        <title>Vibrio Fortis S7-72.</title>
        <authorList>
            <person name="Das S.K."/>
        </authorList>
    </citation>
    <scope>NUCLEOTIDE SEQUENCE [LARGE SCALE GENOMIC DNA]</scope>
    <source>
        <strain evidence="3 4">S7-72</strain>
    </source>
</reference>
<dbReference type="InterPro" id="IPR001387">
    <property type="entry name" value="Cro/C1-type_HTH"/>
</dbReference>